<comment type="caution">
    <text evidence="1">The sequence shown here is derived from an EMBL/GenBank/DDBJ whole genome shotgun (WGS) entry which is preliminary data.</text>
</comment>
<dbReference type="Proteomes" id="UP000789920">
    <property type="component" value="Unassembled WGS sequence"/>
</dbReference>
<organism evidence="1 2">
    <name type="scientific">Racocetra persica</name>
    <dbReference type="NCBI Taxonomy" id="160502"/>
    <lineage>
        <taxon>Eukaryota</taxon>
        <taxon>Fungi</taxon>
        <taxon>Fungi incertae sedis</taxon>
        <taxon>Mucoromycota</taxon>
        <taxon>Glomeromycotina</taxon>
        <taxon>Glomeromycetes</taxon>
        <taxon>Diversisporales</taxon>
        <taxon>Gigasporaceae</taxon>
        <taxon>Racocetra</taxon>
    </lineage>
</organism>
<proteinExistence type="predicted"/>
<protein>
    <submittedName>
        <fullName evidence="1">3688_t:CDS:1</fullName>
    </submittedName>
</protein>
<sequence length="473" mass="55459">RLRSACKFYLQALSDVEDADDAEVTIWEEGRYECFEKLSKWDDLAETVYVDIDSDLDKLWDQDFQFVKLTYGQNDKSYCGIFFNFIDRSLSDPDRKSFLTAQYLIEQSLFYIRKAYDNFLFMQSTLHPLASSTRLSKLIPLQQIVEIGEYLNLSQSSEESEKWEKLISHWKNRYPSKRLDPSNSWDDIITSRHSLLGAMMKSLQEDMTLACICSLVEIKNSPERDGLLKMASTARVQGNFEVARVCLNKTRQSKLYDNNEMAYYQLKLNLHEALTVNIEKKLSILVAMTDEFKKVEKAKRMQRYNLLKDAAEEAISHLKVSFDSRLYASTVVKYVLKATEDCSKEASELFPRLLQIICIYDNTQSIFKQMGIYFVTEEKWILGQTNPLHNALFQYKYNLAEQYQKGLYYPLKISSEHYNFDEKSKKSEINKSRTVWSLIRSKTTEIDGYEEIKKSFQKMRTFLLDIQNPHYGL</sequence>
<evidence type="ECO:0000313" key="1">
    <source>
        <dbReference type="EMBL" id="CAG8754656.1"/>
    </source>
</evidence>
<keyword evidence="2" id="KW-1185">Reference proteome</keyword>
<feature type="non-terminal residue" evidence="1">
    <location>
        <position position="1"/>
    </location>
</feature>
<feature type="non-terminal residue" evidence="1">
    <location>
        <position position="473"/>
    </location>
</feature>
<gene>
    <name evidence="1" type="ORF">RPERSI_LOCUS14552</name>
</gene>
<name>A0ACA9QKB7_9GLOM</name>
<reference evidence="1" key="1">
    <citation type="submission" date="2021-06" db="EMBL/GenBank/DDBJ databases">
        <authorList>
            <person name="Kallberg Y."/>
            <person name="Tangrot J."/>
            <person name="Rosling A."/>
        </authorList>
    </citation>
    <scope>NUCLEOTIDE SEQUENCE</scope>
    <source>
        <strain evidence="1">MA461A</strain>
    </source>
</reference>
<accession>A0ACA9QKB7</accession>
<evidence type="ECO:0000313" key="2">
    <source>
        <dbReference type="Proteomes" id="UP000789920"/>
    </source>
</evidence>
<dbReference type="EMBL" id="CAJVQC010033702">
    <property type="protein sequence ID" value="CAG8754656.1"/>
    <property type="molecule type" value="Genomic_DNA"/>
</dbReference>